<evidence type="ECO:0000256" key="2">
    <source>
        <dbReference type="ARBA" id="ARBA00022603"/>
    </source>
</evidence>
<organism evidence="6 7">
    <name type="scientific">Muraenolepis orangiensis</name>
    <name type="common">Patagonian moray cod</name>
    <dbReference type="NCBI Taxonomy" id="630683"/>
    <lineage>
        <taxon>Eukaryota</taxon>
        <taxon>Metazoa</taxon>
        <taxon>Chordata</taxon>
        <taxon>Craniata</taxon>
        <taxon>Vertebrata</taxon>
        <taxon>Euteleostomi</taxon>
        <taxon>Actinopterygii</taxon>
        <taxon>Neopterygii</taxon>
        <taxon>Teleostei</taxon>
        <taxon>Neoteleostei</taxon>
        <taxon>Acanthomorphata</taxon>
        <taxon>Zeiogadaria</taxon>
        <taxon>Gadariae</taxon>
        <taxon>Gadiformes</taxon>
        <taxon>Muraenolepidoidei</taxon>
        <taxon>Muraenolepididae</taxon>
        <taxon>Muraenolepis</taxon>
    </lineage>
</organism>
<dbReference type="EMBL" id="JANIIK010000111">
    <property type="protein sequence ID" value="KAJ3595079.1"/>
    <property type="molecule type" value="Genomic_DNA"/>
</dbReference>
<dbReference type="AlphaFoldDB" id="A0A9Q0DV52"/>
<accession>A0A9Q0DV52</accession>
<dbReference type="GO" id="GO:0008757">
    <property type="term" value="F:S-adenosylmethionine-dependent methyltransferase activity"/>
    <property type="evidence" value="ECO:0007669"/>
    <property type="project" value="InterPro"/>
</dbReference>
<evidence type="ECO:0000313" key="6">
    <source>
        <dbReference type="EMBL" id="KAJ3595079.1"/>
    </source>
</evidence>
<dbReference type="PANTHER" id="PTHR12176">
    <property type="entry name" value="SAM-DEPENDENT METHYLTRANSFERASE SUPERFAMILY PROTEIN"/>
    <property type="match status" value="1"/>
</dbReference>
<feature type="domain" description="Methyltransferase type 11" evidence="5">
    <location>
        <begin position="6"/>
        <end position="65"/>
    </location>
</feature>
<feature type="region of interest" description="Disordered" evidence="4">
    <location>
        <begin position="92"/>
        <end position="124"/>
    </location>
</feature>
<dbReference type="Pfam" id="PF08241">
    <property type="entry name" value="Methyltransf_11"/>
    <property type="match status" value="1"/>
</dbReference>
<dbReference type="GO" id="GO:0032259">
    <property type="term" value="P:methylation"/>
    <property type="evidence" value="ECO:0007669"/>
    <property type="project" value="UniProtKB-KW"/>
</dbReference>
<keyword evidence="3" id="KW-0808">Transferase</keyword>
<dbReference type="Gene3D" id="3.40.50.150">
    <property type="entry name" value="Vaccinia Virus protein VP39"/>
    <property type="match status" value="1"/>
</dbReference>
<dbReference type="CDD" id="cd02440">
    <property type="entry name" value="AdoMet_MTases"/>
    <property type="match status" value="1"/>
</dbReference>
<dbReference type="OrthoDB" id="411785at2759"/>
<gene>
    <name evidence="6" type="ORF">NHX12_004384</name>
</gene>
<dbReference type="InterPro" id="IPR013216">
    <property type="entry name" value="Methyltransf_11"/>
</dbReference>
<dbReference type="Proteomes" id="UP001148018">
    <property type="component" value="Unassembled WGS sequence"/>
</dbReference>
<protein>
    <recommendedName>
        <fullName evidence="5">Methyltransferase type 11 domain-containing protein</fullName>
    </recommendedName>
</protein>
<sequence>MSGEMYDAGYHRITNIDYSPVCIDTMARRHAHRPGMTWCQMDVRQLDFPDAAFDVVLEKATLDALMVDEKSPWKVSPQTACLIHQVMKEWSSSKPKSERLCNGQTLPQAAEAGLSPGSSVHQTP</sequence>
<evidence type="ECO:0000259" key="5">
    <source>
        <dbReference type="Pfam" id="PF08241"/>
    </source>
</evidence>
<comment type="caution">
    <text evidence="6">The sequence shown here is derived from an EMBL/GenBank/DDBJ whole genome shotgun (WGS) entry which is preliminary data.</text>
</comment>
<dbReference type="InterPro" id="IPR051419">
    <property type="entry name" value="Lys/N-term_MeTrsfase_sf"/>
</dbReference>
<comment type="similarity">
    <text evidence="1">Belongs to the methyltransferase superfamily.</text>
</comment>
<keyword evidence="2" id="KW-0489">Methyltransferase</keyword>
<reference evidence="6" key="1">
    <citation type="submission" date="2022-07" db="EMBL/GenBank/DDBJ databases">
        <title>Chromosome-level genome of Muraenolepis orangiensis.</title>
        <authorList>
            <person name="Kim J."/>
        </authorList>
    </citation>
    <scope>NUCLEOTIDE SEQUENCE</scope>
    <source>
        <strain evidence="6">KU_S4_2022</strain>
        <tissue evidence="6">Muscle</tissue>
    </source>
</reference>
<evidence type="ECO:0000256" key="3">
    <source>
        <dbReference type="ARBA" id="ARBA00022679"/>
    </source>
</evidence>
<dbReference type="SUPFAM" id="SSF53335">
    <property type="entry name" value="S-adenosyl-L-methionine-dependent methyltransferases"/>
    <property type="match status" value="1"/>
</dbReference>
<proteinExistence type="inferred from homology"/>
<dbReference type="PANTHER" id="PTHR12176:SF80">
    <property type="entry name" value="EEF1A LYSINE METHYLTRANSFERASE 4"/>
    <property type="match status" value="1"/>
</dbReference>
<feature type="non-terminal residue" evidence="6">
    <location>
        <position position="124"/>
    </location>
</feature>
<evidence type="ECO:0000256" key="4">
    <source>
        <dbReference type="SAM" id="MobiDB-lite"/>
    </source>
</evidence>
<evidence type="ECO:0000256" key="1">
    <source>
        <dbReference type="ARBA" id="ARBA00008361"/>
    </source>
</evidence>
<keyword evidence="7" id="KW-1185">Reference proteome</keyword>
<evidence type="ECO:0000313" key="7">
    <source>
        <dbReference type="Proteomes" id="UP001148018"/>
    </source>
</evidence>
<dbReference type="InterPro" id="IPR029063">
    <property type="entry name" value="SAM-dependent_MTases_sf"/>
</dbReference>
<name>A0A9Q0DV52_9TELE</name>